<dbReference type="RefSeq" id="WP_024085162.1">
    <property type="nucleotide sequence ID" value="NZ_JAIBLI010000001.1"/>
</dbReference>
<comment type="caution">
    <text evidence="1">The sequence shown here is derived from an EMBL/GenBank/DDBJ whole genome shotgun (WGS) entry which is preliminary data.</text>
</comment>
<dbReference type="AlphaFoldDB" id="A0A9Q5JUV8"/>
<evidence type="ECO:0000313" key="1">
    <source>
        <dbReference type="EMBL" id="OIK22646.1"/>
    </source>
</evidence>
<dbReference type="Pfam" id="PF13619">
    <property type="entry name" value="KTSC"/>
    <property type="match status" value="1"/>
</dbReference>
<evidence type="ECO:0000313" key="2">
    <source>
        <dbReference type="Proteomes" id="UP000180036"/>
    </source>
</evidence>
<name>A0A9Q5JUV8_BACAM</name>
<organism evidence="1 2">
    <name type="scientific">Bacillus amyloliquefaciens</name>
    <name type="common">Bacillus velezensis</name>
    <dbReference type="NCBI Taxonomy" id="1390"/>
    <lineage>
        <taxon>Bacteria</taxon>
        <taxon>Bacillati</taxon>
        <taxon>Bacillota</taxon>
        <taxon>Bacilli</taxon>
        <taxon>Bacillales</taxon>
        <taxon>Bacillaceae</taxon>
        <taxon>Bacillus</taxon>
        <taxon>Bacillus amyloliquefaciens group</taxon>
    </lineage>
</organism>
<gene>
    <name evidence="1" type="ORF">BKP66_03470</name>
</gene>
<accession>A0A9Q5JUV8</accession>
<dbReference type="Proteomes" id="UP000180036">
    <property type="component" value="Unassembled WGS sequence"/>
</dbReference>
<protein>
    <submittedName>
        <fullName evidence="1">KTSC domain-containing protein</fullName>
    </submittedName>
</protein>
<dbReference type="InterPro" id="IPR025309">
    <property type="entry name" value="KTSC_dom"/>
</dbReference>
<reference evidence="1 2" key="1">
    <citation type="submission" date="2016-10" db="EMBL/GenBank/DDBJ databases">
        <authorList>
            <person name="Marach S."/>
            <person name="Prathuangwong S."/>
            <person name="Takikawa Y."/>
            <person name="Dohra H."/>
        </authorList>
    </citation>
    <scope>NUCLEOTIDE SEQUENCE [LARGE SCALE GENOMIC DNA]</scope>
    <source>
        <strain evidence="1 2">K2</strain>
    </source>
</reference>
<sequence length="68" mass="7652">MNLVPVNSSNLSAVGYNSQSKVLRIVFNSGTYDYFDVPQGVYDGLMSAPSKGRYHHAFIKNSYRYARV</sequence>
<proteinExistence type="predicted"/>
<dbReference type="EMBL" id="MOEA01000001">
    <property type="protein sequence ID" value="OIK22646.1"/>
    <property type="molecule type" value="Genomic_DNA"/>
</dbReference>